<reference evidence="1 2" key="1">
    <citation type="submission" date="2018-11" db="EMBL/GenBank/DDBJ databases">
        <authorList>
            <consortium name="Pathogen Informatics"/>
        </authorList>
    </citation>
    <scope>NUCLEOTIDE SEQUENCE [LARGE SCALE GENOMIC DNA]</scope>
</reference>
<sequence length="132" mass="14763">MVNVDATICWDAVVDTYMKVDTSAPVEQQASYVTTYAKFRVYDYCKRCKRSIEYVDTVPTPFDYGWAGRVADSLKALGADGRFALDILMNGCPFKREVADLIRELINNVGELRIYDAVEGLYCDVPTGGHDA</sequence>
<gene>
    <name evidence="1" type="ORF">CGOC_LOCUS11361</name>
</gene>
<dbReference type="Proteomes" id="UP000271889">
    <property type="component" value="Unassembled WGS sequence"/>
</dbReference>
<dbReference type="EMBL" id="UYRV01115994">
    <property type="protein sequence ID" value="VDN29805.1"/>
    <property type="molecule type" value="Genomic_DNA"/>
</dbReference>
<proteinExistence type="predicted"/>
<evidence type="ECO:0000313" key="1">
    <source>
        <dbReference type="EMBL" id="VDN29805.1"/>
    </source>
</evidence>
<protein>
    <submittedName>
        <fullName evidence="1">Uncharacterized protein</fullName>
    </submittedName>
</protein>
<organism evidence="1 2">
    <name type="scientific">Cylicostephanus goldi</name>
    <name type="common">Nematode worm</name>
    <dbReference type="NCBI Taxonomy" id="71465"/>
    <lineage>
        <taxon>Eukaryota</taxon>
        <taxon>Metazoa</taxon>
        <taxon>Ecdysozoa</taxon>
        <taxon>Nematoda</taxon>
        <taxon>Chromadorea</taxon>
        <taxon>Rhabditida</taxon>
        <taxon>Rhabditina</taxon>
        <taxon>Rhabditomorpha</taxon>
        <taxon>Strongyloidea</taxon>
        <taxon>Strongylidae</taxon>
        <taxon>Cylicostephanus</taxon>
    </lineage>
</organism>
<accession>A0A3P7MJQ1</accession>
<name>A0A3P7MJQ1_CYLGO</name>
<evidence type="ECO:0000313" key="2">
    <source>
        <dbReference type="Proteomes" id="UP000271889"/>
    </source>
</evidence>
<keyword evidence="2" id="KW-1185">Reference proteome</keyword>
<dbReference type="AlphaFoldDB" id="A0A3P7MJQ1"/>